<feature type="transmembrane region" description="Helical" evidence="5">
    <location>
        <begin position="235"/>
        <end position="255"/>
    </location>
</feature>
<evidence type="ECO:0000256" key="4">
    <source>
        <dbReference type="ARBA" id="ARBA00023136"/>
    </source>
</evidence>
<comment type="subcellular location">
    <subcellularLocation>
        <location evidence="1">Membrane</location>
        <topology evidence="1">Multi-pass membrane protein</topology>
    </subcellularLocation>
</comment>
<feature type="domain" description="EamA" evidence="6">
    <location>
        <begin position="7"/>
        <end position="131"/>
    </location>
</feature>
<feature type="transmembrane region" description="Helical" evidence="5">
    <location>
        <begin position="142"/>
        <end position="160"/>
    </location>
</feature>
<feature type="transmembrane region" description="Helical" evidence="5">
    <location>
        <begin position="65"/>
        <end position="83"/>
    </location>
</feature>
<feature type="transmembrane region" description="Helical" evidence="5">
    <location>
        <begin position="203"/>
        <end position="228"/>
    </location>
</feature>
<gene>
    <name evidence="7" type="ORF">METZ01_LOCUS225633</name>
</gene>
<keyword evidence="4 5" id="KW-0472">Membrane</keyword>
<dbReference type="SUPFAM" id="SSF103481">
    <property type="entry name" value="Multidrug resistance efflux transporter EmrE"/>
    <property type="match status" value="2"/>
</dbReference>
<keyword evidence="3 5" id="KW-1133">Transmembrane helix</keyword>
<keyword evidence="2 5" id="KW-0812">Transmembrane</keyword>
<proteinExistence type="predicted"/>
<evidence type="ECO:0000259" key="6">
    <source>
        <dbReference type="Pfam" id="PF00892"/>
    </source>
</evidence>
<dbReference type="InterPro" id="IPR000620">
    <property type="entry name" value="EamA_dom"/>
</dbReference>
<feature type="transmembrane region" description="Helical" evidence="5">
    <location>
        <begin position="117"/>
        <end position="136"/>
    </location>
</feature>
<dbReference type="Pfam" id="PF00892">
    <property type="entry name" value="EamA"/>
    <property type="match status" value="2"/>
</dbReference>
<dbReference type="EMBL" id="UINC01054728">
    <property type="protein sequence ID" value="SVB72779.1"/>
    <property type="molecule type" value="Genomic_DNA"/>
</dbReference>
<feature type="transmembrane region" description="Helical" evidence="5">
    <location>
        <begin position="89"/>
        <end position="108"/>
    </location>
</feature>
<sequence length="293" mass="31872">MTLSHTLIAVLINMLWGSMFIAAVIGLREFPPILFTGIRFGLLTIMLFGFLRIPKVLVVPLLKIGLVMGAGMYLALYLSIALAENTASIAVFSKLEVPFALLLGVILLGERIGPRRIAGVSIAMIGAIIITFDPLAFRDLPALFWMGVSCAFAAFGFIQVRKLNKVHPFTIVAWISVVSAPVLLTTSLVFEDNHLQVVREATWIGWSALGYTAIMSSVVANSGLYYLLQQYPVNVVTPFGLLSPIFAVIGGVLFLDDVLTLGLIIGGSLILFGVTWINRRTTVTAKDRVQAYK</sequence>
<dbReference type="AlphaFoldDB" id="A0A382GCY5"/>
<organism evidence="7">
    <name type="scientific">marine metagenome</name>
    <dbReference type="NCBI Taxonomy" id="408172"/>
    <lineage>
        <taxon>unclassified sequences</taxon>
        <taxon>metagenomes</taxon>
        <taxon>ecological metagenomes</taxon>
    </lineage>
</organism>
<name>A0A382GCY5_9ZZZZ</name>
<dbReference type="InterPro" id="IPR037185">
    <property type="entry name" value="EmrE-like"/>
</dbReference>
<feature type="transmembrane region" description="Helical" evidence="5">
    <location>
        <begin position="7"/>
        <end position="27"/>
    </location>
</feature>
<evidence type="ECO:0000256" key="5">
    <source>
        <dbReference type="SAM" id="Phobius"/>
    </source>
</evidence>
<evidence type="ECO:0000256" key="1">
    <source>
        <dbReference type="ARBA" id="ARBA00004141"/>
    </source>
</evidence>
<feature type="transmembrane region" description="Helical" evidence="5">
    <location>
        <begin position="261"/>
        <end position="278"/>
    </location>
</feature>
<dbReference type="InterPro" id="IPR050638">
    <property type="entry name" value="AA-Vitamin_Transporters"/>
</dbReference>
<reference evidence="7" key="1">
    <citation type="submission" date="2018-05" db="EMBL/GenBank/DDBJ databases">
        <authorList>
            <person name="Lanie J.A."/>
            <person name="Ng W.-L."/>
            <person name="Kazmierczak K.M."/>
            <person name="Andrzejewski T.M."/>
            <person name="Davidsen T.M."/>
            <person name="Wayne K.J."/>
            <person name="Tettelin H."/>
            <person name="Glass J.I."/>
            <person name="Rusch D."/>
            <person name="Podicherti R."/>
            <person name="Tsui H.-C.T."/>
            <person name="Winkler M.E."/>
        </authorList>
    </citation>
    <scope>NUCLEOTIDE SEQUENCE</scope>
</reference>
<accession>A0A382GCY5</accession>
<dbReference type="PANTHER" id="PTHR32322">
    <property type="entry name" value="INNER MEMBRANE TRANSPORTER"/>
    <property type="match status" value="1"/>
</dbReference>
<evidence type="ECO:0000256" key="2">
    <source>
        <dbReference type="ARBA" id="ARBA00022692"/>
    </source>
</evidence>
<evidence type="ECO:0000256" key="3">
    <source>
        <dbReference type="ARBA" id="ARBA00022989"/>
    </source>
</evidence>
<feature type="transmembrane region" description="Helical" evidence="5">
    <location>
        <begin position="172"/>
        <end position="191"/>
    </location>
</feature>
<dbReference type="GO" id="GO:0016020">
    <property type="term" value="C:membrane"/>
    <property type="evidence" value="ECO:0007669"/>
    <property type="project" value="UniProtKB-SubCell"/>
</dbReference>
<feature type="domain" description="EamA" evidence="6">
    <location>
        <begin position="142"/>
        <end position="278"/>
    </location>
</feature>
<feature type="transmembrane region" description="Helical" evidence="5">
    <location>
        <begin position="33"/>
        <end position="53"/>
    </location>
</feature>
<dbReference type="PANTHER" id="PTHR32322:SF2">
    <property type="entry name" value="EAMA DOMAIN-CONTAINING PROTEIN"/>
    <property type="match status" value="1"/>
</dbReference>
<evidence type="ECO:0000313" key="7">
    <source>
        <dbReference type="EMBL" id="SVB72779.1"/>
    </source>
</evidence>
<protein>
    <recommendedName>
        <fullName evidence="6">EamA domain-containing protein</fullName>
    </recommendedName>
</protein>